<dbReference type="CDD" id="cd01647">
    <property type="entry name" value="RT_LTR"/>
    <property type="match status" value="1"/>
</dbReference>
<evidence type="ECO:0000313" key="13">
    <source>
        <dbReference type="EMBL" id="CAE0373049.1"/>
    </source>
</evidence>
<dbReference type="EMBL" id="HBIJ01021315">
    <property type="protein sequence ID" value="CAE0373046.1"/>
    <property type="molecule type" value="Transcribed_RNA"/>
</dbReference>
<feature type="region of interest" description="Disordered" evidence="9">
    <location>
        <begin position="239"/>
        <end position="265"/>
    </location>
</feature>
<evidence type="ECO:0000256" key="3">
    <source>
        <dbReference type="ARBA" id="ARBA00022722"/>
    </source>
</evidence>
<evidence type="ECO:0000256" key="9">
    <source>
        <dbReference type="SAM" id="MobiDB-lite"/>
    </source>
</evidence>
<reference evidence="13" key="1">
    <citation type="submission" date="2021-01" db="EMBL/GenBank/DDBJ databases">
        <authorList>
            <person name="Corre E."/>
            <person name="Pelletier E."/>
            <person name="Niang G."/>
            <person name="Scheremetjew M."/>
            <person name="Finn R."/>
            <person name="Kale V."/>
            <person name="Holt S."/>
            <person name="Cochrane G."/>
            <person name="Meng A."/>
            <person name="Brown T."/>
            <person name="Cohen L."/>
        </authorList>
    </citation>
    <scope>NUCLEOTIDE SEQUENCE</scope>
    <source>
        <strain evidence="13">CCMP1510</strain>
    </source>
</reference>
<evidence type="ECO:0000256" key="1">
    <source>
        <dbReference type="ARBA" id="ARBA00022679"/>
    </source>
</evidence>
<feature type="domain" description="C3H1-type" evidence="10">
    <location>
        <begin position="269"/>
        <end position="298"/>
    </location>
</feature>
<feature type="compositionally biased region" description="Polar residues" evidence="9">
    <location>
        <begin position="251"/>
        <end position="265"/>
    </location>
</feature>
<dbReference type="PANTHER" id="PTHR37984:SF5">
    <property type="entry name" value="PROTEIN NYNRIN-LIKE"/>
    <property type="match status" value="1"/>
</dbReference>
<dbReference type="Gene3D" id="3.10.20.370">
    <property type="match status" value="1"/>
</dbReference>
<feature type="coiled-coil region" evidence="8">
    <location>
        <begin position="389"/>
        <end position="423"/>
    </location>
</feature>
<evidence type="ECO:0000259" key="11">
    <source>
        <dbReference type="PROSITE" id="PS50994"/>
    </source>
</evidence>
<keyword evidence="1" id="KW-0808">Transferase</keyword>
<keyword evidence="3" id="KW-0540">Nuclease</keyword>
<dbReference type="Pfam" id="PF17917">
    <property type="entry name" value="RT_RNaseH"/>
    <property type="match status" value="1"/>
</dbReference>
<gene>
    <name evidence="12" type="ORF">ALAG00032_LOCUS13846</name>
    <name evidence="13" type="ORF">ALAG00032_LOCUS13849</name>
</gene>
<keyword evidence="2" id="KW-0548">Nucleotidyltransferase</keyword>
<dbReference type="SUPFAM" id="SSF53098">
    <property type="entry name" value="Ribonuclease H-like"/>
    <property type="match status" value="1"/>
</dbReference>
<dbReference type="InterPro" id="IPR041588">
    <property type="entry name" value="Integrase_H2C2"/>
</dbReference>
<keyword evidence="7" id="KW-0863">Zinc-finger</keyword>
<organism evidence="13">
    <name type="scientific">Aureoumbra lagunensis</name>
    <dbReference type="NCBI Taxonomy" id="44058"/>
    <lineage>
        <taxon>Eukaryota</taxon>
        <taxon>Sar</taxon>
        <taxon>Stramenopiles</taxon>
        <taxon>Ochrophyta</taxon>
        <taxon>Pelagophyceae</taxon>
        <taxon>Pelagomonadales</taxon>
        <taxon>Aureoumbra</taxon>
    </lineage>
</organism>
<evidence type="ECO:0000256" key="4">
    <source>
        <dbReference type="ARBA" id="ARBA00022759"/>
    </source>
</evidence>
<dbReference type="SUPFAM" id="SSF56672">
    <property type="entry name" value="DNA/RNA polymerases"/>
    <property type="match status" value="1"/>
</dbReference>
<dbReference type="GO" id="GO:0003676">
    <property type="term" value="F:nucleic acid binding"/>
    <property type="evidence" value="ECO:0007669"/>
    <property type="project" value="InterPro"/>
</dbReference>
<dbReference type="InterPro" id="IPR041373">
    <property type="entry name" value="RT_RNaseH"/>
</dbReference>
<dbReference type="CDD" id="cd09274">
    <property type="entry name" value="RNase_HI_RT_Ty3"/>
    <property type="match status" value="1"/>
</dbReference>
<keyword evidence="8" id="KW-0175">Coiled coil</keyword>
<dbReference type="GO" id="GO:0003964">
    <property type="term" value="F:RNA-directed DNA polymerase activity"/>
    <property type="evidence" value="ECO:0007669"/>
    <property type="project" value="UniProtKB-KW"/>
</dbReference>
<keyword evidence="5" id="KW-0378">Hydrolase</keyword>
<keyword evidence="6" id="KW-0695">RNA-directed DNA polymerase</keyword>
<dbReference type="EMBL" id="HBIJ01021318">
    <property type="protein sequence ID" value="CAE0373049.1"/>
    <property type="molecule type" value="Transcribed_RNA"/>
</dbReference>
<dbReference type="InterPro" id="IPR043128">
    <property type="entry name" value="Rev_trsase/Diguanyl_cyclase"/>
</dbReference>
<dbReference type="GO" id="GO:0016787">
    <property type="term" value="F:hydrolase activity"/>
    <property type="evidence" value="ECO:0007669"/>
    <property type="project" value="UniProtKB-KW"/>
</dbReference>
<dbReference type="InterPro" id="IPR043502">
    <property type="entry name" value="DNA/RNA_pol_sf"/>
</dbReference>
<dbReference type="Gene3D" id="3.30.70.270">
    <property type="match status" value="2"/>
</dbReference>
<keyword evidence="7" id="KW-0479">Metal-binding</keyword>
<name>A0A6S8F415_9STRA</name>
<dbReference type="GO" id="GO:0004519">
    <property type="term" value="F:endonuclease activity"/>
    <property type="evidence" value="ECO:0007669"/>
    <property type="project" value="UniProtKB-KW"/>
</dbReference>
<dbReference type="PROSITE" id="PS50994">
    <property type="entry name" value="INTEGRASE"/>
    <property type="match status" value="1"/>
</dbReference>
<dbReference type="PANTHER" id="PTHR37984">
    <property type="entry name" value="PROTEIN CBG26694"/>
    <property type="match status" value="1"/>
</dbReference>
<feature type="zinc finger region" description="C3H1-type" evidence="7">
    <location>
        <begin position="269"/>
        <end position="298"/>
    </location>
</feature>
<dbReference type="InterPro" id="IPR036397">
    <property type="entry name" value="RNaseH_sf"/>
</dbReference>
<dbReference type="GO" id="GO:0015074">
    <property type="term" value="P:DNA integration"/>
    <property type="evidence" value="ECO:0007669"/>
    <property type="project" value="InterPro"/>
</dbReference>
<dbReference type="Gene3D" id="1.10.340.70">
    <property type="match status" value="1"/>
</dbReference>
<keyword evidence="7" id="KW-0862">Zinc</keyword>
<evidence type="ECO:0000256" key="5">
    <source>
        <dbReference type="ARBA" id="ARBA00022801"/>
    </source>
</evidence>
<dbReference type="InterPro" id="IPR000571">
    <property type="entry name" value="Znf_CCCH"/>
</dbReference>
<dbReference type="InterPro" id="IPR000477">
    <property type="entry name" value="RT_dom"/>
</dbReference>
<dbReference type="InterPro" id="IPR001584">
    <property type="entry name" value="Integrase_cat-core"/>
</dbReference>
<dbReference type="Gene3D" id="3.10.10.10">
    <property type="entry name" value="HIV Type 1 Reverse Transcriptase, subunit A, domain 1"/>
    <property type="match status" value="1"/>
</dbReference>
<dbReference type="Pfam" id="PF00665">
    <property type="entry name" value="rve"/>
    <property type="match status" value="1"/>
</dbReference>
<dbReference type="Gene3D" id="3.30.420.10">
    <property type="entry name" value="Ribonuclease H-like superfamily/Ribonuclease H"/>
    <property type="match status" value="1"/>
</dbReference>
<dbReference type="InterPro" id="IPR012337">
    <property type="entry name" value="RNaseH-like_sf"/>
</dbReference>
<evidence type="ECO:0000259" key="10">
    <source>
        <dbReference type="PROSITE" id="PS50103"/>
    </source>
</evidence>
<evidence type="ECO:0000256" key="8">
    <source>
        <dbReference type="SAM" id="Coils"/>
    </source>
</evidence>
<evidence type="ECO:0000313" key="12">
    <source>
        <dbReference type="EMBL" id="CAE0373046.1"/>
    </source>
</evidence>
<dbReference type="Pfam" id="PF00078">
    <property type="entry name" value="RVT_1"/>
    <property type="match status" value="1"/>
</dbReference>
<dbReference type="InterPro" id="IPR050951">
    <property type="entry name" value="Retrovirus_Pol_polyprotein"/>
</dbReference>
<evidence type="ECO:0000256" key="7">
    <source>
        <dbReference type="PROSITE-ProRule" id="PRU00723"/>
    </source>
</evidence>
<evidence type="ECO:0000256" key="2">
    <source>
        <dbReference type="ARBA" id="ARBA00022695"/>
    </source>
</evidence>
<proteinExistence type="predicted"/>
<feature type="domain" description="Integrase catalytic" evidence="11">
    <location>
        <begin position="1769"/>
        <end position="1929"/>
    </location>
</feature>
<sequence length="2253" mass="256378">MATAADLELQLKKATPPKQSFPFSDHVGVKFGSKECKKSFFEWCQLMERWLDMNQWKKHYRLKIQQYLAQLEDHYQRLLSQGYEQHLKDVGDPDELYALGCDDWFDAWKAIWLWFEEHMRSQIQGSKDQELDTLINNYETFTADKAWSVQEIYARIQQHVDEIQKVGNNTYPINTFQVMQKFKAALLSDKLRESLPFFEDNEEYKIHHGRDSDADQRTKLMNLVRKLQDLENKFQINPHHKKKKPARVDSLVTTGADSSKPDTTANKPWVKQRICKFYLMPNGCRYSDKECRFAHEELQPWVQAHPEWWAQTPEHNRKELIAINEARQKEKVANLKKQKTDKKKTDAIDINKLTLAEVNALRAFATADDSDSDSADETKTELASILAIGTRGEAQVKKLKKENSQLKNQNETLLAQQEALISNFEIMKQRMDSFENSNQKALPPSETKKKVLDLTKPRDRSVNMITPDCDHTFGTRINQVTTSDNNNTQNGRNVKWKDLQRVADVEDFQRVYSGEATVAFARPEVVSKQYPDVVFSEDTPDPVKSVCRVANWEAWIGDDIVTIQGDTHNQASRGIVSYEFASKYGPRDQHGRLKLSRVDPDEYSFDTLSSGSKKLSDSVIGIVKVTLSLTPSNQEDRFSHERSYYVMDKDVALAPNTILECSEYYNSCGLILDHDKHRLSYTCFDEIVQIPLLNPTNKAKKYSINNQQTSAFIHAITVIQPSWTSSQAKKANRPKRISGNIREDNAINIRFDVPYSSEPYVFSPVNDSGPVSIKPGIVPANVSSICFEVTNTSKSTRTIPQNIPIEITVDGNAEVVPPEDAGAYQATGSSVFHNKILRATILMLGFTVAAMAALPEAARLTCKAINLNDYASDELWGTQKVEQQTMTVGQQYNYDESNYGIGSNFGAMESSSPYVGASDTFRQVLRDVGSIANSVAYDYGHPVGMADAEGNVAFLDQDTGEIIAIVPQYGRAVVSFSDAGGQNNKDEDNLGYHDLVYNERIDQIALATQIDCGDWSEMVSELTTQALCNRVYKANESLTIDDRTSIYPKLDDPPPTVIDSAVDVAELNEFFKMQRSLNAKDVPVEEQIDPAPRVLDPGGHYYGSVRDIQINKDLPIEKQNQIFNLALNYSQIFVKDSEKLPAMSGVEYRTKLKPGTKPIRRKLRRYTPAERKSCWSEVSKMIEDGVIEPGHGPWAANCVFVPKPDGSLRQCVNYTGVNKCTIFDSYPIPNQTEQLIRLKGCNYMFSCDAWSGFWQIPIPEEERDVLAFITPFGLFRPTRMMFGGCNNAQVFQRALNQKFEDLIINNTVNIYIDDISGGRSDWDEFINDLTQVFQRCKDENIMLKPKKCKLGFSSIKHLGRVISGDEISVDPEHAVAVMNLPDPKTQKELQRWLGMVNWHREYLNSFGIIAAPLYELIGKSKPMILELTAAHRMIFAKLRTMMGTIPTLYLPDMEKPFTIQVDASKIGFGAALMQRDENNNLRIVAYYSRPTTEQERRWAHPNRLEGRALVWAVDKASTFLRGRPFTIWTDCRNLLWILNSDVSHGMASRWIIKLADYQFDLEHKQVPIADCLSRNPAFENMVSTLVVNDEKCIDTLPPVPISINFVHTVEPDINDESTGVEETKNDKNNQQDDLLQSIDLHTIRESQKVDEFCLEVIKDLQENEGGNYACDGYSVDHNGLVRKKYVDNSGEYLTVYLPQSLRAAAVYQLHNSLLTGHLGQMKTRALVRRQFDFPKIHSMVKKCVRSCPICQVVKKQRPKRRHGSLYPIGYSQPMEVLSVDFVGPISPKTRNGNQYILVFMCNFSNYAWFIPTVDCKADTVAKHMLDICLQFGFPKKLLSDRGSAFIANVYTELLALARVKGVKTTAYHPQTNGKNEVSHRLLMDLVRAWLPQSGITEWDMFLQYFAYAVNTSPVDATEHTPFSIMFPGRQPYSMEDIGSDEFISTANISLNDCIDANIFNSVPKNFSAHTPIVRDVVKKFEKSREFLVGVRERNQKLWKQRRSNEVTLKEFTPGEQVLVYVPTSVPEISIKLLNQYRGPYFVVGQSKNSLGEKIPNVYNLEDVRSGKALKNINIQHMVKYYPKMKPFLPNVNIDSEEQFILSSGTEQARELRKKIKAKQKSTLENPDVITDIDELVNGDLIVVKHPTKKNQFCVVKITHLDYLTRRISGQYYSTTAKNIKTAVFKAEYYDPEKNQSHFTNSPLARFTPALSYFYPHEILSRPFQLTKAGNLPSFVYSDLCAKKLIKLILILPK</sequence>
<dbReference type="PROSITE" id="PS50103">
    <property type="entry name" value="ZF_C3H1"/>
    <property type="match status" value="1"/>
</dbReference>
<dbReference type="GO" id="GO:0008270">
    <property type="term" value="F:zinc ion binding"/>
    <property type="evidence" value="ECO:0007669"/>
    <property type="project" value="UniProtKB-KW"/>
</dbReference>
<dbReference type="Pfam" id="PF17921">
    <property type="entry name" value="Integrase_H2C2"/>
    <property type="match status" value="1"/>
</dbReference>
<protein>
    <submittedName>
        <fullName evidence="13">Uncharacterized protein</fullName>
    </submittedName>
</protein>
<evidence type="ECO:0000256" key="6">
    <source>
        <dbReference type="ARBA" id="ARBA00022918"/>
    </source>
</evidence>
<accession>A0A6S8F415</accession>
<keyword evidence="4" id="KW-0255">Endonuclease</keyword>